<dbReference type="SUPFAM" id="SSF52151">
    <property type="entry name" value="FabD/lysophospholipase-like"/>
    <property type="match status" value="1"/>
</dbReference>
<keyword evidence="2" id="KW-0597">Phosphoprotein</keyword>
<dbReference type="GO" id="GO:0031177">
    <property type="term" value="F:phosphopantetheine binding"/>
    <property type="evidence" value="ECO:0007669"/>
    <property type="project" value="InterPro"/>
</dbReference>
<dbReference type="CDD" id="cd05274">
    <property type="entry name" value="KR_FAS_SDR_x"/>
    <property type="match status" value="1"/>
</dbReference>
<dbReference type="InterPro" id="IPR036736">
    <property type="entry name" value="ACP-like_sf"/>
</dbReference>
<dbReference type="Gene3D" id="3.30.70.3290">
    <property type="match status" value="1"/>
</dbReference>
<evidence type="ECO:0000256" key="5">
    <source>
        <dbReference type="ARBA" id="ARBA00023268"/>
    </source>
</evidence>
<dbReference type="InterPro" id="IPR020806">
    <property type="entry name" value="PKS_PP-bd"/>
</dbReference>
<dbReference type="PANTHER" id="PTHR43775">
    <property type="entry name" value="FATTY ACID SYNTHASE"/>
    <property type="match status" value="1"/>
</dbReference>
<keyword evidence="3 7" id="KW-0808">Transferase</keyword>
<keyword evidence="5" id="KW-0511">Multifunctional enzyme</keyword>
<dbReference type="InterPro" id="IPR009081">
    <property type="entry name" value="PP-bd_ACP"/>
</dbReference>
<dbReference type="Pfam" id="PF00550">
    <property type="entry name" value="PP-binding"/>
    <property type="match status" value="1"/>
</dbReference>
<keyword evidence="1" id="KW-0596">Phosphopantetheine</keyword>
<dbReference type="GO" id="GO:0071770">
    <property type="term" value="P:DIM/DIP cell wall layer assembly"/>
    <property type="evidence" value="ECO:0007669"/>
    <property type="project" value="TreeGrafter"/>
</dbReference>
<dbReference type="SMART" id="SM00827">
    <property type="entry name" value="PKS_AT"/>
    <property type="match status" value="1"/>
</dbReference>
<dbReference type="SMART" id="SM00822">
    <property type="entry name" value="PKS_KR"/>
    <property type="match status" value="1"/>
</dbReference>
<dbReference type="Proteomes" id="UP000036513">
    <property type="component" value="Unassembled WGS sequence"/>
</dbReference>
<protein>
    <submittedName>
        <fullName evidence="7">Erythronolide synthase, modules 5 and 6</fullName>
        <ecNumber evidence="7">2.3.1.94</ecNumber>
    </submittedName>
</protein>
<proteinExistence type="predicted"/>
<dbReference type="SUPFAM" id="SSF55048">
    <property type="entry name" value="Probable ACP-binding domain of malonyl-CoA ACP transacylase"/>
    <property type="match status" value="1"/>
</dbReference>
<dbReference type="EC" id="2.3.1.94" evidence="7"/>
<sequence length="964" mass="100803">MPFSELPDGRLPVLLTAHEADLLPDAARDVLDYLGREPGEVAQIAAHLLGTRRLRRHRIVLRARDTAELADGLRAVVAGRDHPLVARSTGSATSRRAFVFPGQGTQWPGMGAEAYRGLRVYRETADRIDAAFRSAGLTSPLRFLTNPPAGESVSHLELQGAQFVHAVALAAVWRSCGILPDLTIGHSLGEVAAAHVAECLSLDDAIAVLAARAAAIEAIPGDHGVAVLGMDAVEAAELITRAPGWLELSAINASTSVAVSGERRAVTALVDAVAGTGRFARPLAMSFPAHTSAMDACGRGVTDALPAGEFTESAVPFIGSATGDVVAAGTDLRSYWLANLRNTIRFDRAVDTGIAHHADAFLEMSGHPSLLFAVEDGVDRSVPPRQALVLGSGHRDQPIADSLAANIAAAAVADPGFRWADLLATRPHRLRRFPGAPMRAEHLWAVSASPPAQPTLTVTGERWEPCVVRGNVVPAPRSVAVLGAGPGRRPDPAWAEAIRRHRAAVPTAASEAEVLVVLAPSFPDADAAASVGALSTALDRGLLDYADAIGARCRDVWLVTDGAEQINPDDAAPHLASAALAAMHRSVAHEHPDQGFHHLDLASSDRAAAADILDILLGTTGEIALRERVCYRRTLDREAPPAHRFDAGVLDDVVITGGHGTIGSAYARALPALGARRITLLSRRGERDDFAGAHGTEIVSRACDITDPAAVAAAARTAGEATLVVHAAGTAAFAERTGITGAALTEMAAARLAGLDHLTATWPMTADTRILLCSSVTAVWGGRGAAAYAAANRMLDVAAARLRSAGRHAVAIRWGLWEGSTIVDATETARVQRTGLRPLTPADAVAASLADHPIDPLIFAADPRRMQSFLAAADQEPPPPVADGPVTASEAVRSQLALVLNVDAATLDLEESLFDLGVDSLLALDLRRRLTRTTGHTVALASLLGGITGTDLIAALQRERESPA</sequence>
<keyword evidence="7" id="KW-0012">Acyltransferase</keyword>
<evidence type="ECO:0000256" key="1">
    <source>
        <dbReference type="ARBA" id="ARBA00022450"/>
    </source>
</evidence>
<evidence type="ECO:0000256" key="2">
    <source>
        <dbReference type="ARBA" id="ARBA00022553"/>
    </source>
</evidence>
<dbReference type="InterPro" id="IPR036291">
    <property type="entry name" value="NAD(P)-bd_dom_sf"/>
</dbReference>
<dbReference type="InterPro" id="IPR016035">
    <property type="entry name" value="Acyl_Trfase/lysoPLipase"/>
</dbReference>
<dbReference type="SMR" id="A0A0J6WPF5"/>
<keyword evidence="8" id="KW-1185">Reference proteome</keyword>
<evidence type="ECO:0000259" key="6">
    <source>
        <dbReference type="PROSITE" id="PS50075"/>
    </source>
</evidence>
<feature type="domain" description="Carrier" evidence="6">
    <location>
        <begin position="886"/>
        <end position="960"/>
    </location>
</feature>
<dbReference type="STRING" id="37916.MCHLDSM_00119"/>
<dbReference type="InterPro" id="IPR057326">
    <property type="entry name" value="KR_dom"/>
</dbReference>
<dbReference type="InterPro" id="IPR013968">
    <property type="entry name" value="PKS_KR"/>
</dbReference>
<comment type="caution">
    <text evidence="7">The sequence shown here is derived from an EMBL/GenBank/DDBJ whole genome shotgun (WGS) entry which is preliminary data.</text>
</comment>
<evidence type="ECO:0000313" key="7">
    <source>
        <dbReference type="EMBL" id="KMO83983.1"/>
    </source>
</evidence>
<dbReference type="SUPFAM" id="SSF51735">
    <property type="entry name" value="NAD(P)-binding Rossmann-fold domains"/>
    <property type="match status" value="2"/>
</dbReference>
<dbReference type="SMART" id="SM00823">
    <property type="entry name" value="PKS_PP"/>
    <property type="match status" value="1"/>
</dbReference>
<dbReference type="PROSITE" id="PS50075">
    <property type="entry name" value="CARRIER"/>
    <property type="match status" value="1"/>
</dbReference>
<reference evidence="7 8" key="1">
    <citation type="journal article" date="2015" name="Genome Biol. Evol.">
        <title>Characterization of Three Mycobacterium spp. with Potential Use in Bioremediation by Genome Sequencing and Comparative Genomics.</title>
        <authorList>
            <person name="Das S."/>
            <person name="Pettersson B.M."/>
            <person name="Behra P.R."/>
            <person name="Ramesh M."/>
            <person name="Dasgupta S."/>
            <person name="Bhattacharya A."/>
            <person name="Kirsebom L.A."/>
        </authorList>
    </citation>
    <scope>NUCLEOTIDE SEQUENCE [LARGE SCALE GENOMIC DNA]</scope>
    <source>
        <strain evidence="7 8">DSM 43826</strain>
    </source>
</reference>
<dbReference type="GO" id="GO:0006633">
    <property type="term" value="P:fatty acid biosynthetic process"/>
    <property type="evidence" value="ECO:0007669"/>
    <property type="project" value="TreeGrafter"/>
</dbReference>
<dbReference type="Pfam" id="PF00698">
    <property type="entry name" value="Acyl_transf_1"/>
    <property type="match status" value="1"/>
</dbReference>
<dbReference type="GO" id="GO:0005886">
    <property type="term" value="C:plasma membrane"/>
    <property type="evidence" value="ECO:0007669"/>
    <property type="project" value="TreeGrafter"/>
</dbReference>
<dbReference type="PATRIC" id="fig|37916.4.peg.121"/>
<evidence type="ECO:0000256" key="3">
    <source>
        <dbReference type="ARBA" id="ARBA00022679"/>
    </source>
</evidence>
<evidence type="ECO:0000313" key="8">
    <source>
        <dbReference type="Proteomes" id="UP000036513"/>
    </source>
</evidence>
<name>A0A0J6WPF5_9MYCO</name>
<dbReference type="InterPro" id="IPR006162">
    <property type="entry name" value="Ppantetheine_attach_site"/>
</dbReference>
<dbReference type="Gene3D" id="1.10.1200.10">
    <property type="entry name" value="ACP-like"/>
    <property type="match status" value="1"/>
</dbReference>
<dbReference type="GO" id="GO:0004312">
    <property type="term" value="F:fatty acid synthase activity"/>
    <property type="evidence" value="ECO:0007669"/>
    <property type="project" value="TreeGrafter"/>
</dbReference>
<dbReference type="NCBIfam" id="NF037940">
    <property type="entry name" value="PKS_MbtD"/>
    <property type="match status" value="1"/>
</dbReference>
<dbReference type="GO" id="GO:0047879">
    <property type="term" value="F:erythronolide synthase activity"/>
    <property type="evidence" value="ECO:0007669"/>
    <property type="project" value="UniProtKB-EC"/>
</dbReference>
<dbReference type="AlphaFoldDB" id="A0A0J6WPF5"/>
<dbReference type="Gene3D" id="3.40.50.720">
    <property type="entry name" value="NAD(P)-binding Rossmann-like Domain"/>
    <property type="match status" value="1"/>
</dbReference>
<evidence type="ECO:0000256" key="4">
    <source>
        <dbReference type="ARBA" id="ARBA00022857"/>
    </source>
</evidence>
<dbReference type="InterPro" id="IPR050091">
    <property type="entry name" value="PKS_NRPS_Biosynth_Enz"/>
</dbReference>
<dbReference type="InterPro" id="IPR001227">
    <property type="entry name" value="Ac_transferase_dom_sf"/>
</dbReference>
<dbReference type="InterPro" id="IPR016036">
    <property type="entry name" value="Malonyl_transacylase_ACP-bd"/>
</dbReference>
<gene>
    <name evidence="7" type="primary">eryA_2</name>
    <name evidence="7" type="ORF">MCHLDSM_00119</name>
</gene>
<dbReference type="Pfam" id="PF08659">
    <property type="entry name" value="KR"/>
    <property type="match status" value="1"/>
</dbReference>
<dbReference type="InterPro" id="IPR014043">
    <property type="entry name" value="Acyl_transferase_dom"/>
</dbReference>
<dbReference type="RefSeq" id="WP_048468374.1">
    <property type="nucleotide sequence ID" value="NZ_JYNL01000001.1"/>
</dbReference>
<dbReference type="PANTHER" id="PTHR43775:SF37">
    <property type="entry name" value="SI:DKEY-61P9.11"/>
    <property type="match status" value="1"/>
</dbReference>
<organism evidence="7 8">
    <name type="scientific">Mycolicibacterium chlorophenolicum</name>
    <dbReference type="NCBI Taxonomy" id="37916"/>
    <lineage>
        <taxon>Bacteria</taxon>
        <taxon>Bacillati</taxon>
        <taxon>Actinomycetota</taxon>
        <taxon>Actinomycetes</taxon>
        <taxon>Mycobacteriales</taxon>
        <taxon>Mycobacteriaceae</taxon>
        <taxon>Mycolicibacterium</taxon>
    </lineage>
</organism>
<dbReference type="EMBL" id="JYNL01000001">
    <property type="protein sequence ID" value="KMO83983.1"/>
    <property type="molecule type" value="Genomic_DNA"/>
</dbReference>
<keyword evidence="4" id="KW-0521">NADP</keyword>
<dbReference type="Gene3D" id="3.40.366.10">
    <property type="entry name" value="Malonyl-Coenzyme A Acyl Carrier Protein, domain 2"/>
    <property type="match status" value="1"/>
</dbReference>
<dbReference type="GO" id="GO:0005737">
    <property type="term" value="C:cytoplasm"/>
    <property type="evidence" value="ECO:0007669"/>
    <property type="project" value="TreeGrafter"/>
</dbReference>
<dbReference type="SUPFAM" id="SSF47336">
    <property type="entry name" value="ACP-like"/>
    <property type="match status" value="1"/>
</dbReference>
<accession>A0A0J6WPF5</accession>
<dbReference type="PROSITE" id="PS00012">
    <property type="entry name" value="PHOSPHOPANTETHEINE"/>
    <property type="match status" value="1"/>
</dbReference>